<dbReference type="Proteomes" id="UP000236919">
    <property type="component" value="Unassembled WGS sequence"/>
</dbReference>
<dbReference type="EMBL" id="PQFZ01000008">
    <property type="protein sequence ID" value="POR50839.1"/>
    <property type="molecule type" value="Genomic_DNA"/>
</dbReference>
<dbReference type="OrthoDB" id="5786851at2"/>
<evidence type="ECO:0000313" key="3">
    <source>
        <dbReference type="Proteomes" id="UP000236919"/>
    </source>
</evidence>
<organism evidence="2 3">
    <name type="scientific">Bosea psychrotolerans</name>
    <dbReference type="NCBI Taxonomy" id="1871628"/>
    <lineage>
        <taxon>Bacteria</taxon>
        <taxon>Pseudomonadati</taxon>
        <taxon>Pseudomonadota</taxon>
        <taxon>Alphaproteobacteria</taxon>
        <taxon>Hyphomicrobiales</taxon>
        <taxon>Boseaceae</taxon>
        <taxon>Bosea</taxon>
    </lineage>
</organism>
<gene>
    <name evidence="2" type="ORF">CYD53_10887</name>
</gene>
<dbReference type="Pfam" id="PF03928">
    <property type="entry name" value="HbpS-like"/>
    <property type="match status" value="1"/>
</dbReference>
<dbReference type="InterPro" id="IPR005624">
    <property type="entry name" value="PduO/GlcC-like"/>
</dbReference>
<sequence length="187" mass="19097">MTSLSAHSPRNLRSCKLVQAVIASTFVSSLSLVPSGASAQVQSKGYNIPLSLAIEAALEGVRACEANGYKVSVAVVDTAGEMRAFVKGDHSTVHTKTSSFRKAYTVATLGPVFGFDALGVFTEKVRTTPNASALASLPDVILLAGGVAIKARGEIVAAIGVGGAPGGDKDEVCAQAGLAKIKDRLPN</sequence>
<protein>
    <submittedName>
        <fullName evidence="2">Uncharacterized protein GlcG (DUF336 family)</fullName>
    </submittedName>
</protein>
<dbReference type="AlphaFoldDB" id="A0A2S4M8B0"/>
<evidence type="ECO:0000256" key="1">
    <source>
        <dbReference type="SAM" id="SignalP"/>
    </source>
</evidence>
<comment type="caution">
    <text evidence="2">The sequence shown here is derived from an EMBL/GenBank/DDBJ whole genome shotgun (WGS) entry which is preliminary data.</text>
</comment>
<keyword evidence="3" id="KW-1185">Reference proteome</keyword>
<accession>A0A2S4M8B0</accession>
<evidence type="ECO:0000313" key="2">
    <source>
        <dbReference type="EMBL" id="POR50839.1"/>
    </source>
</evidence>
<feature type="chain" id="PRO_5015454776" evidence="1">
    <location>
        <begin position="40"/>
        <end position="187"/>
    </location>
</feature>
<name>A0A2S4M8B0_9HYPH</name>
<proteinExistence type="predicted"/>
<dbReference type="InterPro" id="IPR038084">
    <property type="entry name" value="PduO/GlcC-like_sf"/>
</dbReference>
<feature type="signal peptide" evidence="1">
    <location>
        <begin position="1"/>
        <end position="39"/>
    </location>
</feature>
<dbReference type="SUPFAM" id="SSF143744">
    <property type="entry name" value="GlcG-like"/>
    <property type="match status" value="1"/>
</dbReference>
<dbReference type="Gene3D" id="3.30.450.150">
    <property type="entry name" value="Haem-degrading domain"/>
    <property type="match status" value="1"/>
</dbReference>
<dbReference type="PANTHER" id="PTHR34309">
    <property type="entry name" value="SLR1406 PROTEIN"/>
    <property type="match status" value="1"/>
</dbReference>
<dbReference type="PANTHER" id="PTHR34309:SF10">
    <property type="entry name" value="SLR1406 PROTEIN"/>
    <property type="match status" value="1"/>
</dbReference>
<keyword evidence="1" id="KW-0732">Signal</keyword>
<reference evidence="2 3" key="1">
    <citation type="submission" date="2018-01" db="EMBL/GenBank/DDBJ databases">
        <title>Genomic Encyclopedia of Type Strains, Phase III (KMG-III): the genomes of soil and plant-associated and newly described type strains.</title>
        <authorList>
            <person name="Whitman W."/>
        </authorList>
    </citation>
    <scope>NUCLEOTIDE SEQUENCE [LARGE SCALE GENOMIC DNA]</scope>
    <source>
        <strain evidence="2 3">1131</strain>
    </source>
</reference>
<dbReference type="InterPro" id="IPR052517">
    <property type="entry name" value="GlcG_carb_metab_protein"/>
</dbReference>